<keyword evidence="3" id="KW-1185">Reference proteome</keyword>
<name>A0ABR4J161_9EURO</name>
<protein>
    <submittedName>
        <fullName evidence="2">Uncharacterized protein</fullName>
    </submittedName>
</protein>
<reference evidence="2 3" key="1">
    <citation type="submission" date="2024-07" db="EMBL/GenBank/DDBJ databases">
        <title>Section-level genome sequencing and comparative genomics of Aspergillus sections Usti and Cavernicolus.</title>
        <authorList>
            <consortium name="Lawrence Berkeley National Laboratory"/>
            <person name="Nybo J.L."/>
            <person name="Vesth T.C."/>
            <person name="Theobald S."/>
            <person name="Frisvad J.C."/>
            <person name="Larsen T.O."/>
            <person name="Kjaerboelling I."/>
            <person name="Rothschild-Mancinelli K."/>
            <person name="Lyhne E.K."/>
            <person name="Kogle M.E."/>
            <person name="Barry K."/>
            <person name="Clum A."/>
            <person name="Na H."/>
            <person name="Ledsgaard L."/>
            <person name="Lin J."/>
            <person name="Lipzen A."/>
            <person name="Kuo A."/>
            <person name="Riley R."/>
            <person name="Mondo S."/>
            <person name="LaButti K."/>
            <person name="Haridas S."/>
            <person name="Pangalinan J."/>
            <person name="Salamov A.A."/>
            <person name="Simmons B.A."/>
            <person name="Magnuson J.K."/>
            <person name="Chen J."/>
            <person name="Drula E."/>
            <person name="Henrissat B."/>
            <person name="Wiebenga A."/>
            <person name="Lubbers R.J."/>
            <person name="Gomes A.C."/>
            <person name="Makela M.R."/>
            <person name="Stajich J."/>
            <person name="Grigoriev I.V."/>
            <person name="Mortensen U.H."/>
            <person name="De vries R.P."/>
            <person name="Baker S.E."/>
            <person name="Andersen M.R."/>
        </authorList>
    </citation>
    <scope>NUCLEOTIDE SEQUENCE [LARGE SCALE GENOMIC DNA]</scope>
    <source>
        <strain evidence="2 3">CBS 600.67</strain>
    </source>
</reference>
<feature type="region of interest" description="Disordered" evidence="1">
    <location>
        <begin position="1"/>
        <end position="24"/>
    </location>
</feature>
<evidence type="ECO:0000256" key="1">
    <source>
        <dbReference type="SAM" id="MobiDB-lite"/>
    </source>
</evidence>
<evidence type="ECO:0000313" key="3">
    <source>
        <dbReference type="Proteomes" id="UP001610335"/>
    </source>
</evidence>
<organism evidence="2 3">
    <name type="scientific">Aspergillus cavernicola</name>
    <dbReference type="NCBI Taxonomy" id="176166"/>
    <lineage>
        <taxon>Eukaryota</taxon>
        <taxon>Fungi</taxon>
        <taxon>Dikarya</taxon>
        <taxon>Ascomycota</taxon>
        <taxon>Pezizomycotina</taxon>
        <taxon>Eurotiomycetes</taxon>
        <taxon>Eurotiomycetidae</taxon>
        <taxon>Eurotiales</taxon>
        <taxon>Aspergillaceae</taxon>
        <taxon>Aspergillus</taxon>
        <taxon>Aspergillus subgen. Nidulantes</taxon>
    </lineage>
</organism>
<sequence length="262" mass="30183">MSSFNTYTHRLRPRTTEQPANQNPAFFNFHPDRLTIMIDIYPTHTNYIGLNEWNDPHVIRSGPPLNDLNHFCLVNRINPQADANILRYIGERIRGEIQAAYRAEWAALVHFTWRVHAPLLVQGWDYQSVEELLQSTLIRRHRWGDSVQIFPTPGLDGWAIYRCLRSRHINIPLDPLVFQITVLAQSAELVAYQVVSGISACQELARLTPLGLLDHFLEWIAEYKNSMDTIIAVSALNDVNRWVDRTARFFDGQQNVLVVALS</sequence>
<proteinExistence type="predicted"/>
<gene>
    <name evidence="2" type="ORF">BDW59DRAFT_156572</name>
</gene>
<comment type="caution">
    <text evidence="2">The sequence shown here is derived from an EMBL/GenBank/DDBJ whole genome shotgun (WGS) entry which is preliminary data.</text>
</comment>
<accession>A0ABR4J161</accession>
<dbReference type="EMBL" id="JBFXLS010000003">
    <property type="protein sequence ID" value="KAL2833770.1"/>
    <property type="molecule type" value="Genomic_DNA"/>
</dbReference>
<evidence type="ECO:0000313" key="2">
    <source>
        <dbReference type="EMBL" id="KAL2833770.1"/>
    </source>
</evidence>
<dbReference type="Proteomes" id="UP001610335">
    <property type="component" value="Unassembled WGS sequence"/>
</dbReference>